<feature type="domain" description="Endonuclease/exonuclease/phosphatase" evidence="1">
    <location>
        <begin position="6"/>
        <end position="261"/>
    </location>
</feature>
<dbReference type="InterPro" id="IPR005135">
    <property type="entry name" value="Endo/exonuclease/phosphatase"/>
</dbReference>
<dbReference type="RefSeq" id="WP_053247660.1">
    <property type="nucleotide sequence ID" value="NZ_LGAP01000001.1"/>
</dbReference>
<reference evidence="3" key="1">
    <citation type="submission" date="2015-07" db="EMBL/GenBank/DDBJ databases">
        <title>Whole genome sequence of an Ensifer adhaerens strain isolated from a cave pool in the Wind Cave National Park.</title>
        <authorList>
            <person name="Eng W.W.H."/>
            <person name="Gan H.M."/>
            <person name="Barton H.A."/>
            <person name="Savka M.A."/>
        </authorList>
    </citation>
    <scope>NUCLEOTIDE SEQUENCE [LARGE SCALE GENOMIC DNA]</scope>
    <source>
        <strain evidence="3">SD006</strain>
    </source>
</reference>
<sequence length="269" mass="30064">MALRILSLNAWGGKLHAPLMRYLIEVDADVLCLQEVVRSPETTSDWLVYRDRDVELPQRANLFDEIRAALPEHDGYFCPTARGELSDGDRMVHSEFGLATFVRKSLPVIGQALDFVHGRFSPDGWGEHPRARNAHCIRLFSYEDGFSITIAQMHGLRDTNGKGDTPERQAQADAFMQLVGRVWPGNERLIVCGDFNVLPESATFAALGNLGLSDLVTGRGHTDTRTSHYGKSGRFADYMLATPDVDVVRFDVVEQPEVSDHRALLLDLR</sequence>
<keyword evidence="2" id="KW-0378">Hydrolase</keyword>
<dbReference type="EMBL" id="LGAP01000001">
    <property type="protein sequence ID" value="KOF22880.1"/>
    <property type="molecule type" value="Genomic_DNA"/>
</dbReference>
<dbReference type="Gene3D" id="3.60.10.10">
    <property type="entry name" value="Endonuclease/exonuclease/phosphatase"/>
    <property type="match status" value="1"/>
</dbReference>
<comment type="caution">
    <text evidence="2">The sequence shown here is derived from an EMBL/GenBank/DDBJ whole genome shotgun (WGS) entry which is preliminary data.</text>
</comment>
<accession>A0A0L8C7G1</accession>
<name>A0A0L8C7G1_ENSAD</name>
<dbReference type="PATRIC" id="fig|106592.7.peg.681"/>
<dbReference type="InterPro" id="IPR036691">
    <property type="entry name" value="Endo/exonu/phosph_ase_sf"/>
</dbReference>
<dbReference type="GO" id="GO:0016787">
    <property type="term" value="F:hydrolase activity"/>
    <property type="evidence" value="ECO:0007669"/>
    <property type="project" value="UniProtKB-KW"/>
</dbReference>
<proteinExistence type="predicted"/>
<evidence type="ECO:0000259" key="1">
    <source>
        <dbReference type="Pfam" id="PF03372"/>
    </source>
</evidence>
<dbReference type="Proteomes" id="UP000037425">
    <property type="component" value="Unassembled WGS sequence"/>
</dbReference>
<organism evidence="2 3">
    <name type="scientific">Ensifer adhaerens</name>
    <name type="common">Sinorhizobium morelense</name>
    <dbReference type="NCBI Taxonomy" id="106592"/>
    <lineage>
        <taxon>Bacteria</taxon>
        <taxon>Pseudomonadati</taxon>
        <taxon>Pseudomonadota</taxon>
        <taxon>Alphaproteobacteria</taxon>
        <taxon>Hyphomicrobiales</taxon>
        <taxon>Rhizobiaceae</taxon>
        <taxon>Sinorhizobium/Ensifer group</taxon>
        <taxon>Ensifer</taxon>
    </lineage>
</organism>
<dbReference type="Pfam" id="PF03372">
    <property type="entry name" value="Exo_endo_phos"/>
    <property type="match status" value="1"/>
</dbReference>
<evidence type="ECO:0000313" key="3">
    <source>
        <dbReference type="Proteomes" id="UP000037425"/>
    </source>
</evidence>
<dbReference type="SUPFAM" id="SSF56219">
    <property type="entry name" value="DNase I-like"/>
    <property type="match status" value="1"/>
</dbReference>
<dbReference type="OrthoDB" id="4446218at2"/>
<gene>
    <name evidence="2" type="ORF">AC244_03175</name>
</gene>
<protein>
    <submittedName>
        <fullName evidence="2">Metal-dependent hydrolase</fullName>
    </submittedName>
</protein>
<dbReference type="AlphaFoldDB" id="A0A0L8C7G1"/>
<evidence type="ECO:0000313" key="2">
    <source>
        <dbReference type="EMBL" id="KOF22880.1"/>
    </source>
</evidence>